<dbReference type="PRINTS" id="PR00385">
    <property type="entry name" value="P450"/>
</dbReference>
<evidence type="ECO:0000256" key="6">
    <source>
        <dbReference type="ARBA" id="ARBA00023033"/>
    </source>
</evidence>
<gene>
    <name evidence="9" type="ORF">JXQ802_LOCUS19297</name>
</gene>
<evidence type="ECO:0000256" key="1">
    <source>
        <dbReference type="ARBA" id="ARBA00010617"/>
    </source>
</evidence>
<evidence type="ECO:0000256" key="4">
    <source>
        <dbReference type="ARBA" id="ARBA00023002"/>
    </source>
</evidence>
<evidence type="ECO:0000256" key="8">
    <source>
        <dbReference type="RuleBase" id="RU000461"/>
    </source>
</evidence>
<sequence length="356" mass="40558">MFYKFQNRKFEIFGILLHGATAAEAFKEFTHRFGNIFQFWLGPSRLIIVGGTGDVQHIYTHRHIYEQGDAFVKKFGILIPNAIINIKGSTFKRHASLTMPLFRHTHELAQSSTSTVQRKRTSLIASLVCSLQQDEQAEIKKTEDEKKGLSRSELLDEMLFFLIVGSESVSSALSWFIYHMSKHPQVQQKIKAELMDGDDYKRPLSLDRLDSLVYLDAVINEVLRFTPISDGTFRTLTVDDRLPESGVQLYKGDQVYISIHNLAQDPQNWSIDPEIFYPERFLKGGKPLHPYAFIPFGSGHRQCIGQDLARFEFKVIAARLMQYVTFHDGGPQVNTGGQVQTITIMPKHIGVSITFD</sequence>
<comment type="similarity">
    <text evidence="1 8">Belongs to the cytochrome P450 family.</text>
</comment>
<dbReference type="PRINTS" id="PR00463">
    <property type="entry name" value="EP450I"/>
</dbReference>
<keyword evidence="6 8" id="KW-0503">Monooxygenase</keyword>
<dbReference type="Proteomes" id="UP000663870">
    <property type="component" value="Unassembled WGS sequence"/>
</dbReference>
<dbReference type="EMBL" id="CAJNOL010000526">
    <property type="protein sequence ID" value="CAF1102863.1"/>
    <property type="molecule type" value="Genomic_DNA"/>
</dbReference>
<comment type="cofactor">
    <cofactor evidence="7">
        <name>heme</name>
        <dbReference type="ChEBI" id="CHEBI:30413"/>
    </cofactor>
</comment>
<evidence type="ECO:0000313" key="10">
    <source>
        <dbReference type="Proteomes" id="UP000663870"/>
    </source>
</evidence>
<evidence type="ECO:0008006" key="11">
    <source>
        <dbReference type="Google" id="ProtNLM"/>
    </source>
</evidence>
<keyword evidence="3 7" id="KW-0479">Metal-binding</keyword>
<keyword evidence="5 7" id="KW-0408">Iron</keyword>
<keyword evidence="10" id="KW-1185">Reference proteome</keyword>
<evidence type="ECO:0000256" key="7">
    <source>
        <dbReference type="PIRSR" id="PIRSR602401-1"/>
    </source>
</evidence>
<dbReference type="SUPFAM" id="SSF48264">
    <property type="entry name" value="Cytochrome P450"/>
    <property type="match status" value="1"/>
</dbReference>
<evidence type="ECO:0000256" key="5">
    <source>
        <dbReference type="ARBA" id="ARBA00023004"/>
    </source>
</evidence>
<dbReference type="InterPro" id="IPR002401">
    <property type="entry name" value="Cyt_P450_E_grp-I"/>
</dbReference>
<evidence type="ECO:0000256" key="3">
    <source>
        <dbReference type="ARBA" id="ARBA00022723"/>
    </source>
</evidence>
<dbReference type="InterPro" id="IPR017972">
    <property type="entry name" value="Cyt_P450_CS"/>
</dbReference>
<organism evidence="9 10">
    <name type="scientific">Rotaria sordida</name>
    <dbReference type="NCBI Taxonomy" id="392033"/>
    <lineage>
        <taxon>Eukaryota</taxon>
        <taxon>Metazoa</taxon>
        <taxon>Spiralia</taxon>
        <taxon>Gnathifera</taxon>
        <taxon>Rotifera</taxon>
        <taxon>Eurotatoria</taxon>
        <taxon>Bdelloidea</taxon>
        <taxon>Philodinida</taxon>
        <taxon>Philodinidae</taxon>
        <taxon>Rotaria</taxon>
    </lineage>
</organism>
<keyword evidence="4 8" id="KW-0560">Oxidoreductase</keyword>
<dbReference type="GO" id="GO:0005506">
    <property type="term" value="F:iron ion binding"/>
    <property type="evidence" value="ECO:0007669"/>
    <property type="project" value="InterPro"/>
</dbReference>
<protein>
    <recommendedName>
        <fullName evidence="11">Cytochrome P450</fullName>
    </recommendedName>
</protein>
<evidence type="ECO:0000256" key="2">
    <source>
        <dbReference type="ARBA" id="ARBA00022617"/>
    </source>
</evidence>
<dbReference type="PANTHER" id="PTHR24291">
    <property type="entry name" value="CYTOCHROME P450 FAMILY 4"/>
    <property type="match status" value="1"/>
</dbReference>
<accession>A0A814PAZ5</accession>
<dbReference type="GO" id="GO:0020037">
    <property type="term" value="F:heme binding"/>
    <property type="evidence" value="ECO:0007669"/>
    <property type="project" value="InterPro"/>
</dbReference>
<dbReference type="InterPro" id="IPR050196">
    <property type="entry name" value="Cytochrome_P450_Monoox"/>
</dbReference>
<comment type="caution">
    <text evidence="9">The sequence shown here is derived from an EMBL/GenBank/DDBJ whole genome shotgun (WGS) entry which is preliminary data.</text>
</comment>
<dbReference type="InterPro" id="IPR001128">
    <property type="entry name" value="Cyt_P450"/>
</dbReference>
<proteinExistence type="inferred from homology"/>
<dbReference type="Gene3D" id="1.10.630.10">
    <property type="entry name" value="Cytochrome P450"/>
    <property type="match status" value="2"/>
</dbReference>
<dbReference type="AlphaFoldDB" id="A0A814PAZ5"/>
<dbReference type="GO" id="GO:0016705">
    <property type="term" value="F:oxidoreductase activity, acting on paired donors, with incorporation or reduction of molecular oxygen"/>
    <property type="evidence" value="ECO:0007669"/>
    <property type="project" value="InterPro"/>
</dbReference>
<reference evidence="9" key="1">
    <citation type="submission" date="2021-02" db="EMBL/GenBank/DDBJ databases">
        <authorList>
            <person name="Nowell W R."/>
        </authorList>
    </citation>
    <scope>NUCLEOTIDE SEQUENCE</scope>
</reference>
<dbReference type="PROSITE" id="PS00086">
    <property type="entry name" value="CYTOCHROME_P450"/>
    <property type="match status" value="1"/>
</dbReference>
<feature type="binding site" description="axial binding residue" evidence="7">
    <location>
        <position position="303"/>
    </location>
    <ligand>
        <name>heme</name>
        <dbReference type="ChEBI" id="CHEBI:30413"/>
    </ligand>
    <ligandPart>
        <name>Fe</name>
        <dbReference type="ChEBI" id="CHEBI:18248"/>
    </ligandPart>
</feature>
<evidence type="ECO:0000313" key="9">
    <source>
        <dbReference type="EMBL" id="CAF1102863.1"/>
    </source>
</evidence>
<dbReference type="Pfam" id="PF00067">
    <property type="entry name" value="p450"/>
    <property type="match status" value="1"/>
</dbReference>
<dbReference type="CDD" id="cd00302">
    <property type="entry name" value="cytochrome_P450"/>
    <property type="match status" value="1"/>
</dbReference>
<dbReference type="GO" id="GO:0004497">
    <property type="term" value="F:monooxygenase activity"/>
    <property type="evidence" value="ECO:0007669"/>
    <property type="project" value="UniProtKB-KW"/>
</dbReference>
<dbReference type="InterPro" id="IPR036396">
    <property type="entry name" value="Cyt_P450_sf"/>
</dbReference>
<name>A0A814PAZ5_9BILA</name>
<keyword evidence="2 7" id="KW-0349">Heme</keyword>
<dbReference type="PANTHER" id="PTHR24291:SF50">
    <property type="entry name" value="BIFUNCTIONAL ALBAFLAVENONE MONOOXYGENASE_TERPENE SYNTHASE"/>
    <property type="match status" value="1"/>
</dbReference>